<dbReference type="SUPFAM" id="SSF63825">
    <property type="entry name" value="YWTD domain"/>
    <property type="match status" value="1"/>
</dbReference>
<evidence type="ECO:0000313" key="4">
    <source>
        <dbReference type="Proteomes" id="UP000887568"/>
    </source>
</evidence>
<dbReference type="AlphaFoldDB" id="A0A914AMK6"/>
<dbReference type="Pfam" id="PF00629">
    <property type="entry name" value="MAM"/>
    <property type="match status" value="1"/>
</dbReference>
<dbReference type="InterPro" id="IPR011042">
    <property type="entry name" value="6-blade_b-propeller_TolB-like"/>
</dbReference>
<evidence type="ECO:0000256" key="1">
    <source>
        <dbReference type="SAM" id="MobiDB-lite"/>
    </source>
</evidence>
<dbReference type="InterPro" id="IPR051560">
    <property type="entry name" value="MAM_domain-containing"/>
</dbReference>
<dbReference type="InterPro" id="IPR013320">
    <property type="entry name" value="ConA-like_dom_sf"/>
</dbReference>
<dbReference type="GO" id="GO:0016020">
    <property type="term" value="C:membrane"/>
    <property type="evidence" value="ECO:0007669"/>
    <property type="project" value="InterPro"/>
</dbReference>
<evidence type="ECO:0000259" key="2">
    <source>
        <dbReference type="PROSITE" id="PS50060"/>
    </source>
</evidence>
<name>A0A914AMK6_PATMI</name>
<dbReference type="InterPro" id="IPR036364">
    <property type="entry name" value="SEA_dom_sf"/>
</dbReference>
<dbReference type="PROSITE" id="PS50060">
    <property type="entry name" value="MAM_2"/>
    <property type="match status" value="1"/>
</dbReference>
<dbReference type="Gene3D" id="2.120.10.30">
    <property type="entry name" value="TolB, C-terminal domain"/>
    <property type="match status" value="1"/>
</dbReference>
<feature type="domain" description="MAM" evidence="2">
    <location>
        <begin position="5"/>
        <end position="164"/>
    </location>
</feature>
<organism evidence="3 4">
    <name type="scientific">Patiria miniata</name>
    <name type="common">Bat star</name>
    <name type="synonym">Asterina miniata</name>
    <dbReference type="NCBI Taxonomy" id="46514"/>
    <lineage>
        <taxon>Eukaryota</taxon>
        <taxon>Metazoa</taxon>
        <taxon>Echinodermata</taxon>
        <taxon>Eleutherozoa</taxon>
        <taxon>Asterozoa</taxon>
        <taxon>Asteroidea</taxon>
        <taxon>Valvatacea</taxon>
        <taxon>Valvatida</taxon>
        <taxon>Asterinidae</taxon>
        <taxon>Patiria</taxon>
    </lineage>
</organism>
<protein>
    <recommendedName>
        <fullName evidence="2">MAM domain-containing protein</fullName>
    </recommendedName>
</protein>
<dbReference type="PANTHER" id="PTHR23282">
    <property type="entry name" value="APICAL ENDOSOMAL GLYCOPROTEIN PRECURSOR"/>
    <property type="match status" value="1"/>
</dbReference>
<sequence>MNASFSCDFNTGMCGWQQAAHTVWEWLIGVGSSDLSDTGPSVDRFGTSNMTYLYANGTDISEGAKAILTSPVMSQRAYICWMLTFWYNMFGSGIGSLNVYQTPINGSISEGLRIFNMNGQQTDSTTWLQAEIMLPVTPPEFRIVIEAVRGTDSSSNIAIDDVALRPDNNMVLVANHDPPRIYVAPTDTFNFTLIHIPELEAKPQRTYDVDYDPEDGMVYWADFVSISRAFLNGSGVEVVVSDGGTTGMSQVSTTERPVEGTTGMSQVSTAERPVEGTTGMFQVSTTERPVEGTTEMTQVSTTERPVEGFLEISIQLQILDLNGEPVFFSTQLTDKNSQVFRTMSTPIQLAVFRTLRGSARTSTLIGFDVTSYMSGSVLVNGVARYPANSLVDSETIRDVIVTSAMNNNGQIDNMLTIVPEATVVRST</sequence>
<evidence type="ECO:0000313" key="3">
    <source>
        <dbReference type="EnsemblMetazoa" id="XP_038064664.1"/>
    </source>
</evidence>
<dbReference type="SUPFAM" id="SSF82671">
    <property type="entry name" value="SEA domain"/>
    <property type="match status" value="1"/>
</dbReference>
<dbReference type="EnsemblMetazoa" id="XM_038208736.1">
    <property type="protein sequence ID" value="XP_038064664.1"/>
    <property type="gene ID" value="LOC119735046"/>
</dbReference>
<dbReference type="CDD" id="cd06263">
    <property type="entry name" value="MAM"/>
    <property type="match status" value="1"/>
</dbReference>
<dbReference type="OrthoDB" id="412155at2759"/>
<reference evidence="3" key="1">
    <citation type="submission" date="2022-11" db="UniProtKB">
        <authorList>
            <consortium name="EnsemblMetazoa"/>
        </authorList>
    </citation>
    <scope>IDENTIFICATION</scope>
</reference>
<dbReference type="Gene3D" id="2.60.120.200">
    <property type="match status" value="1"/>
</dbReference>
<accession>A0A914AMK6</accession>
<dbReference type="RefSeq" id="XP_038064664.1">
    <property type="nucleotide sequence ID" value="XM_038208736.1"/>
</dbReference>
<dbReference type="Proteomes" id="UP000887568">
    <property type="component" value="Unplaced"/>
</dbReference>
<dbReference type="PANTHER" id="PTHR23282:SF101">
    <property type="entry name" value="MAM DOMAIN-CONTAINING PROTEIN"/>
    <property type="match status" value="1"/>
</dbReference>
<feature type="region of interest" description="Disordered" evidence="1">
    <location>
        <begin position="246"/>
        <end position="268"/>
    </location>
</feature>
<dbReference type="SUPFAM" id="SSF49899">
    <property type="entry name" value="Concanavalin A-like lectins/glucanases"/>
    <property type="match status" value="1"/>
</dbReference>
<dbReference type="GeneID" id="119735046"/>
<dbReference type="SMART" id="SM00137">
    <property type="entry name" value="MAM"/>
    <property type="match status" value="1"/>
</dbReference>
<dbReference type="InterPro" id="IPR000998">
    <property type="entry name" value="MAM_dom"/>
</dbReference>
<proteinExistence type="predicted"/>
<dbReference type="PRINTS" id="PR00020">
    <property type="entry name" value="MAMDOMAIN"/>
</dbReference>
<keyword evidence="4" id="KW-1185">Reference proteome</keyword>